<proteinExistence type="predicted"/>
<dbReference type="Proteomes" id="UP000017559">
    <property type="component" value="Unassembled WGS sequence"/>
</dbReference>
<feature type="transmembrane region" description="Helical" evidence="2">
    <location>
        <begin position="119"/>
        <end position="144"/>
    </location>
</feature>
<dbReference type="EMBL" id="AWSO01000294">
    <property type="protein sequence ID" value="ESK92304.1"/>
    <property type="molecule type" value="Genomic_DNA"/>
</dbReference>
<reference evidence="3 4" key="1">
    <citation type="journal article" date="2014" name="BMC Genomics">
        <title>Genome and secretome analysis of the hemibiotrophic fungal pathogen, Moniliophthora roreri, which causes frosty pod rot disease of cacao: mechanisms of the biotrophic and necrotrophic phases.</title>
        <authorList>
            <person name="Meinhardt L.W."/>
            <person name="Costa G.G.L."/>
            <person name="Thomazella D.P.T."/>
            <person name="Teixeira P.J.P.L."/>
            <person name="Carazzolle M.F."/>
            <person name="Schuster S.C."/>
            <person name="Carlson J.E."/>
            <person name="Guiltinan M.J."/>
            <person name="Mieczkowski P."/>
            <person name="Farmer A."/>
            <person name="Ramaraj T."/>
            <person name="Crozier J."/>
            <person name="Davis R.E."/>
            <person name="Shao J."/>
            <person name="Melnick R.L."/>
            <person name="Pereira G.A.G."/>
            <person name="Bailey B.A."/>
        </authorList>
    </citation>
    <scope>NUCLEOTIDE SEQUENCE [LARGE SCALE GENOMIC DNA]</scope>
    <source>
        <strain evidence="3 4">MCA 2997</strain>
    </source>
</reference>
<comment type="caution">
    <text evidence="3">The sequence shown here is derived from an EMBL/GenBank/DDBJ whole genome shotgun (WGS) entry which is preliminary data.</text>
</comment>
<dbReference type="KEGG" id="mrr:Moror_4643"/>
<keyword evidence="4" id="KW-1185">Reference proteome</keyword>
<dbReference type="OrthoDB" id="3269725at2759"/>
<keyword evidence="2" id="KW-0472">Membrane</keyword>
<protein>
    <submittedName>
        <fullName evidence="3">Uncharacterized protein</fullName>
    </submittedName>
</protein>
<dbReference type="HOGENOM" id="CLU_655665_0_0_1"/>
<accession>V2YKT6</accession>
<organism evidence="3 4">
    <name type="scientific">Moniliophthora roreri (strain MCA 2997)</name>
    <name type="common">Cocoa frosty pod rot fungus</name>
    <name type="synonym">Crinipellis roreri</name>
    <dbReference type="NCBI Taxonomy" id="1381753"/>
    <lineage>
        <taxon>Eukaryota</taxon>
        <taxon>Fungi</taxon>
        <taxon>Dikarya</taxon>
        <taxon>Basidiomycota</taxon>
        <taxon>Agaricomycotina</taxon>
        <taxon>Agaricomycetes</taxon>
        <taxon>Agaricomycetidae</taxon>
        <taxon>Agaricales</taxon>
        <taxon>Marasmiineae</taxon>
        <taxon>Marasmiaceae</taxon>
        <taxon>Moniliophthora</taxon>
    </lineage>
</organism>
<evidence type="ECO:0000313" key="3">
    <source>
        <dbReference type="EMBL" id="ESK92304.1"/>
    </source>
</evidence>
<keyword evidence="2" id="KW-1133">Transmembrane helix</keyword>
<gene>
    <name evidence="3" type="ORF">Moror_4643</name>
</gene>
<keyword evidence="2" id="KW-0812">Transmembrane</keyword>
<dbReference type="AlphaFoldDB" id="V2YKT6"/>
<evidence type="ECO:0000256" key="1">
    <source>
        <dbReference type="SAM" id="MobiDB-lite"/>
    </source>
</evidence>
<evidence type="ECO:0000256" key="2">
    <source>
        <dbReference type="SAM" id="Phobius"/>
    </source>
</evidence>
<feature type="region of interest" description="Disordered" evidence="1">
    <location>
        <begin position="1"/>
        <end position="55"/>
    </location>
</feature>
<feature type="compositionally biased region" description="Low complexity" evidence="1">
    <location>
        <begin position="7"/>
        <end position="21"/>
    </location>
</feature>
<sequence>MKIPRPTSSSAGEQSTSSISTQDQELAAGRRQDSEHVTTVPGIASQREGAEETRVKPTIEESFDKVLKEVTRYDEDLVKGWRDVINTLLVFVRFIGPSWHCASFFGTVLRNGIYFGTDIVFYVCLATVSLSVGLYFVTTVLPALTVPGDQQKKIEYRVFNKLSYQLIRPYKSSQVWGVYYLFTIPRRWFTSRKPRRLSDYRKIPVDWPSFDLRVVRQFDKCPLPLNDSNPFSLKVYELCAFQWAVTMFQDSPSMIPHLQNLSGTMPTSLTMSAVPGEWKYTIWGDILSKDVELRLKDSRAFEESKEDEMGSYVRCTPSPSISDPSLHYAEGIWLLFRHQHWMAMAKKLDLRSLWYDFDNLIKSIDSDSHHAALQQFTSLRFVMPFPVVDVLWTHEDPTVRKQSLQLLSYFEDAWKTPGI</sequence>
<name>V2YKT6_MONRO</name>
<evidence type="ECO:0000313" key="4">
    <source>
        <dbReference type="Proteomes" id="UP000017559"/>
    </source>
</evidence>